<dbReference type="PRINTS" id="PR00344">
    <property type="entry name" value="BCTRLSENSOR"/>
</dbReference>
<evidence type="ECO:0000256" key="12">
    <source>
        <dbReference type="ARBA" id="ARBA00023012"/>
    </source>
</evidence>
<dbReference type="EC" id="2.7.13.3" evidence="3"/>
<keyword evidence="13 14" id="KW-0472">Membrane</keyword>
<evidence type="ECO:0000256" key="13">
    <source>
        <dbReference type="ARBA" id="ARBA00023136"/>
    </source>
</evidence>
<comment type="subcellular location">
    <subcellularLocation>
        <location evidence="2">Cell membrane</location>
        <topology evidence="2">Multi-pass membrane protein</topology>
    </subcellularLocation>
</comment>
<dbReference type="OrthoDB" id="9776727at2"/>
<evidence type="ECO:0000256" key="5">
    <source>
        <dbReference type="ARBA" id="ARBA00022553"/>
    </source>
</evidence>
<keyword evidence="10" id="KW-0067">ATP-binding</keyword>
<dbReference type="SMART" id="SM00304">
    <property type="entry name" value="HAMP"/>
    <property type="match status" value="1"/>
</dbReference>
<evidence type="ECO:0000256" key="11">
    <source>
        <dbReference type="ARBA" id="ARBA00022989"/>
    </source>
</evidence>
<dbReference type="InterPro" id="IPR003661">
    <property type="entry name" value="HisK_dim/P_dom"/>
</dbReference>
<keyword evidence="9" id="KW-0418">Kinase</keyword>
<dbReference type="SUPFAM" id="SSF47384">
    <property type="entry name" value="Homodimeric domain of signal transducing histidine kinase"/>
    <property type="match status" value="1"/>
</dbReference>
<feature type="transmembrane region" description="Helical" evidence="14">
    <location>
        <begin position="282"/>
        <end position="304"/>
    </location>
</feature>
<dbReference type="PROSITE" id="PS50885">
    <property type="entry name" value="HAMP"/>
    <property type="match status" value="1"/>
</dbReference>
<evidence type="ECO:0000256" key="8">
    <source>
        <dbReference type="ARBA" id="ARBA00022741"/>
    </source>
</evidence>
<dbReference type="SUPFAM" id="SSF55874">
    <property type="entry name" value="ATPase domain of HSP90 chaperone/DNA topoisomerase II/histidine kinase"/>
    <property type="match status" value="1"/>
</dbReference>
<dbReference type="InterPro" id="IPR004358">
    <property type="entry name" value="Sig_transdc_His_kin-like_C"/>
</dbReference>
<comment type="caution">
    <text evidence="17">The sequence shown here is derived from an EMBL/GenBank/DDBJ whole genome shotgun (WGS) entry which is preliminary data.</text>
</comment>
<keyword evidence="8" id="KW-0547">Nucleotide-binding</keyword>
<feature type="transmembrane region" description="Helical" evidence="14">
    <location>
        <begin position="27"/>
        <end position="46"/>
    </location>
</feature>
<dbReference type="SMART" id="SM00387">
    <property type="entry name" value="HATPase_c"/>
    <property type="match status" value="1"/>
</dbReference>
<evidence type="ECO:0000256" key="3">
    <source>
        <dbReference type="ARBA" id="ARBA00012438"/>
    </source>
</evidence>
<dbReference type="RefSeq" id="WP_035543463.1">
    <property type="nucleotide sequence ID" value="NZ_BAUP01000032.1"/>
</dbReference>
<accession>A0A023DWT5</accession>
<dbReference type="CDD" id="cd00082">
    <property type="entry name" value="HisKA"/>
    <property type="match status" value="1"/>
</dbReference>
<dbReference type="PROSITE" id="PS50109">
    <property type="entry name" value="HIS_KIN"/>
    <property type="match status" value="1"/>
</dbReference>
<dbReference type="GO" id="GO:0005886">
    <property type="term" value="C:plasma membrane"/>
    <property type="evidence" value="ECO:0007669"/>
    <property type="project" value="UniProtKB-SubCell"/>
</dbReference>
<evidence type="ECO:0000256" key="7">
    <source>
        <dbReference type="ARBA" id="ARBA00022692"/>
    </source>
</evidence>
<evidence type="ECO:0000256" key="4">
    <source>
        <dbReference type="ARBA" id="ARBA00022475"/>
    </source>
</evidence>
<dbReference type="SMART" id="SM00388">
    <property type="entry name" value="HisKA"/>
    <property type="match status" value="1"/>
</dbReference>
<dbReference type="AlphaFoldDB" id="A0A023DWT5"/>
<dbReference type="Pfam" id="PF02518">
    <property type="entry name" value="HATPase_c"/>
    <property type="match status" value="1"/>
</dbReference>
<dbReference type="Gene3D" id="3.30.565.10">
    <property type="entry name" value="Histidine kinase-like ATPase, C-terminal domain"/>
    <property type="match status" value="1"/>
</dbReference>
<dbReference type="STRING" id="1427503.HE1_00136"/>
<proteinExistence type="predicted"/>
<protein>
    <recommendedName>
        <fullName evidence="3">histidine kinase</fullName>
        <ecNumber evidence="3">2.7.13.3</ecNumber>
    </recommendedName>
</protein>
<name>A0A023DWT5_9PROT</name>
<dbReference type="PANTHER" id="PTHR43065:SF10">
    <property type="entry name" value="PEROXIDE STRESS-ACTIVATED HISTIDINE KINASE MAK3"/>
    <property type="match status" value="1"/>
</dbReference>
<dbReference type="InterPro" id="IPR003594">
    <property type="entry name" value="HATPase_dom"/>
</dbReference>
<dbReference type="EMBL" id="BAUP01000032">
    <property type="protein sequence ID" value="GAJ45826.1"/>
    <property type="molecule type" value="Genomic_DNA"/>
</dbReference>
<evidence type="ECO:0000259" key="15">
    <source>
        <dbReference type="PROSITE" id="PS50109"/>
    </source>
</evidence>
<keyword evidence="5" id="KW-0597">Phosphoprotein</keyword>
<evidence type="ECO:0000313" key="18">
    <source>
        <dbReference type="Proteomes" id="UP000024842"/>
    </source>
</evidence>
<dbReference type="InterPro" id="IPR045671">
    <property type="entry name" value="NtrY-like_N"/>
</dbReference>
<evidence type="ECO:0000313" key="17">
    <source>
        <dbReference type="EMBL" id="GAJ45826.1"/>
    </source>
</evidence>
<dbReference type="GO" id="GO:0005524">
    <property type="term" value="F:ATP binding"/>
    <property type="evidence" value="ECO:0007669"/>
    <property type="project" value="UniProtKB-KW"/>
</dbReference>
<dbReference type="Pfam" id="PF19312">
    <property type="entry name" value="NtrY_N"/>
    <property type="match status" value="1"/>
</dbReference>
<dbReference type="InterPro" id="IPR003660">
    <property type="entry name" value="HAMP_dom"/>
</dbReference>
<evidence type="ECO:0000256" key="2">
    <source>
        <dbReference type="ARBA" id="ARBA00004651"/>
    </source>
</evidence>
<dbReference type="Gene3D" id="6.10.340.10">
    <property type="match status" value="1"/>
</dbReference>
<dbReference type="GO" id="GO:0000155">
    <property type="term" value="F:phosphorelay sensor kinase activity"/>
    <property type="evidence" value="ECO:0007669"/>
    <property type="project" value="InterPro"/>
</dbReference>
<feature type="transmembrane region" description="Helical" evidence="14">
    <location>
        <begin position="66"/>
        <end position="89"/>
    </location>
</feature>
<gene>
    <name evidence="17" type="ORF">HE1_00136</name>
</gene>
<dbReference type="Gene3D" id="1.10.287.130">
    <property type="match status" value="1"/>
</dbReference>
<dbReference type="PANTHER" id="PTHR43065">
    <property type="entry name" value="SENSOR HISTIDINE KINASE"/>
    <property type="match status" value="1"/>
</dbReference>
<evidence type="ECO:0000256" key="6">
    <source>
        <dbReference type="ARBA" id="ARBA00022679"/>
    </source>
</evidence>
<keyword evidence="18" id="KW-1185">Reference proteome</keyword>
<keyword evidence="6" id="KW-0808">Transferase</keyword>
<organism evidence="17 18">
    <name type="scientific">Holospora elegans E1</name>
    <dbReference type="NCBI Taxonomy" id="1427503"/>
    <lineage>
        <taxon>Bacteria</taxon>
        <taxon>Pseudomonadati</taxon>
        <taxon>Pseudomonadota</taxon>
        <taxon>Alphaproteobacteria</taxon>
        <taxon>Holosporales</taxon>
        <taxon>Holosporaceae</taxon>
        <taxon>Holospora</taxon>
    </lineage>
</organism>
<feature type="domain" description="Histidine kinase" evidence="15">
    <location>
        <begin position="493"/>
        <end position="711"/>
    </location>
</feature>
<feature type="transmembrane region" description="Helical" evidence="14">
    <location>
        <begin position="6"/>
        <end position="22"/>
    </location>
</feature>
<dbReference type="PIRSF" id="PIRSF037532">
    <property type="entry name" value="STHK_NtrY"/>
    <property type="match status" value="1"/>
</dbReference>
<keyword evidence="7 14" id="KW-0812">Transmembrane</keyword>
<keyword evidence="12" id="KW-0902">Two-component regulatory system</keyword>
<keyword evidence="11 14" id="KW-1133">Transmembrane helix</keyword>
<dbReference type="Pfam" id="PF00512">
    <property type="entry name" value="HisKA"/>
    <property type="match status" value="1"/>
</dbReference>
<evidence type="ECO:0000259" key="16">
    <source>
        <dbReference type="PROSITE" id="PS50885"/>
    </source>
</evidence>
<feature type="domain" description="HAMP" evidence="16">
    <location>
        <begin position="306"/>
        <end position="360"/>
    </location>
</feature>
<comment type="catalytic activity">
    <reaction evidence="1">
        <text>ATP + protein L-histidine = ADP + protein N-phospho-L-histidine.</text>
        <dbReference type="EC" id="2.7.13.3"/>
    </reaction>
</comment>
<dbReference type="InterPro" id="IPR036097">
    <property type="entry name" value="HisK_dim/P_sf"/>
</dbReference>
<evidence type="ECO:0000256" key="14">
    <source>
        <dbReference type="SAM" id="Phobius"/>
    </source>
</evidence>
<evidence type="ECO:0000256" key="9">
    <source>
        <dbReference type="ARBA" id="ARBA00022777"/>
    </source>
</evidence>
<reference evidence="17 18" key="1">
    <citation type="journal article" date="2014" name="FEMS Microbiol. Lett.">
        <title>Draft genome sequences of three Holospora species (Holospora obtusa, Holospora undulata, and Holospora elegans), endonuclear symbiotic bacteria of the ciliate Paramecium caudatum.</title>
        <authorList>
            <person name="Dohra H."/>
            <person name="Tanaka K."/>
            <person name="Suzuki T."/>
            <person name="Fujishima M."/>
            <person name="Suzuki H."/>
        </authorList>
    </citation>
    <scope>NUCLEOTIDE SEQUENCE [LARGE SCALE GENOMIC DNA]</scope>
    <source>
        <strain evidence="17 18">E1</strain>
    </source>
</reference>
<evidence type="ECO:0000256" key="1">
    <source>
        <dbReference type="ARBA" id="ARBA00000085"/>
    </source>
</evidence>
<dbReference type="Proteomes" id="UP000024842">
    <property type="component" value="Unassembled WGS sequence"/>
</dbReference>
<dbReference type="InterPro" id="IPR017232">
    <property type="entry name" value="NtrY"/>
</dbReference>
<dbReference type="InterPro" id="IPR005467">
    <property type="entry name" value="His_kinase_dom"/>
</dbReference>
<sequence>MIYRKFLWLGFFGSVFWFGWSFKNDRLFLAIIFILLSLNGGALYSLLHRQSLPKTREENRKFQRKIVSLCSMMVVAPCFLITVFSLIFLELGVQTWFKDRVRTVINTSTQVADAYLLEHKKILEESIMKLAHTINTTFTMEGVTSSQELKKNNSHAKNVLQDLKDFLNYMSSFSTHQAILFERTQGKNKIIAKTQQIDDVIKFLSRITASYIKKVSSKRIMFYLHKEEGRVVAVVPLSLKQCFLLITRQVDPAVLHHVEHMKHSGTAYQRVFEEQSALIQKFIILFVLFSCILLLFAILVGVSFSKRLTEPIGALLAAAQSIRLGELIQVQDVEPEAMEELRLLIQTFNVMVQEMHAKKEELMVMNRTLEERSHRLSNVLKGVSSGVLGLEMNGRIILSNERAQSLLEKTQNMENDYLQRICAEFWDFVKEAHLEPGQQSQKQMTILQNCLPRIYALYVRAWSNGAELTLTFDDITELVAAQKRSVWEDVARRVAHEVKNPLTPIALSAQRLQRRFLHLVNQPEIFQDCVDTIVRQVAYIDQLISEFSSFSRMTEAKLAPFSLHQMLHRLINFHQQAYPEIQFSLIVIALGEKDMWQGDEGQLERAFSNLLKNSIEAIQDRPPCASLPSGNIEVRLIRHIKGITLSIKDNGKGLNSDAPLFLFDPYVTTKSYGTGLGLSIVQRIVSDHHGTLTLSPCDLGAIATLELPNLKNSSLDPFRKSEH</sequence>
<keyword evidence="4" id="KW-1003">Cell membrane</keyword>
<evidence type="ECO:0000256" key="10">
    <source>
        <dbReference type="ARBA" id="ARBA00022840"/>
    </source>
</evidence>
<dbReference type="InterPro" id="IPR036890">
    <property type="entry name" value="HATPase_C_sf"/>
</dbReference>